<feature type="non-terminal residue" evidence="1">
    <location>
        <position position="40"/>
    </location>
</feature>
<accession>A0A0F8YDL9</accession>
<dbReference type="EMBL" id="LAZR01067127">
    <property type="protein sequence ID" value="KKK52224.1"/>
    <property type="molecule type" value="Genomic_DNA"/>
</dbReference>
<protein>
    <submittedName>
        <fullName evidence="1">Uncharacterized protein</fullName>
    </submittedName>
</protein>
<comment type="caution">
    <text evidence="1">The sequence shown here is derived from an EMBL/GenBank/DDBJ whole genome shotgun (WGS) entry which is preliminary data.</text>
</comment>
<organism evidence="1">
    <name type="scientific">marine sediment metagenome</name>
    <dbReference type="NCBI Taxonomy" id="412755"/>
    <lineage>
        <taxon>unclassified sequences</taxon>
        <taxon>metagenomes</taxon>
        <taxon>ecological metagenomes</taxon>
    </lineage>
</organism>
<proteinExistence type="predicted"/>
<dbReference type="AlphaFoldDB" id="A0A0F8YDL9"/>
<name>A0A0F8YDL9_9ZZZZ</name>
<reference evidence="1" key="1">
    <citation type="journal article" date="2015" name="Nature">
        <title>Complex archaea that bridge the gap between prokaryotes and eukaryotes.</title>
        <authorList>
            <person name="Spang A."/>
            <person name="Saw J.H."/>
            <person name="Jorgensen S.L."/>
            <person name="Zaremba-Niedzwiedzka K."/>
            <person name="Martijn J."/>
            <person name="Lind A.E."/>
            <person name="van Eijk R."/>
            <person name="Schleper C."/>
            <person name="Guy L."/>
            <person name="Ettema T.J."/>
        </authorList>
    </citation>
    <scope>NUCLEOTIDE SEQUENCE</scope>
</reference>
<gene>
    <name evidence="1" type="ORF">LCGC14_3107050</name>
</gene>
<evidence type="ECO:0000313" key="1">
    <source>
        <dbReference type="EMBL" id="KKK52224.1"/>
    </source>
</evidence>
<sequence length="40" mass="4764">MITYINLKNLENDELIADFRSFLDKNKLTEEDVDSFIRCP</sequence>